<protein>
    <recommendedName>
        <fullName evidence="9">Protoheme IX farnesyltransferase</fullName>
        <ecNumber evidence="9">2.5.1.141</ecNumber>
    </recommendedName>
    <alternativeName>
        <fullName evidence="9">Heme B farnesyltransferase</fullName>
    </alternativeName>
    <alternativeName>
        <fullName evidence="9">Heme O synthase</fullName>
    </alternativeName>
</protein>
<gene>
    <name evidence="9" type="primary">ctaB</name>
    <name evidence="10" type="ORF">SAMN05216389_11610</name>
</gene>
<keyword evidence="3 9" id="KW-0808">Transferase</keyword>
<dbReference type="Proteomes" id="UP000198618">
    <property type="component" value="Unassembled WGS sequence"/>
</dbReference>
<evidence type="ECO:0000256" key="3">
    <source>
        <dbReference type="ARBA" id="ARBA00022679"/>
    </source>
</evidence>
<keyword evidence="6 9" id="KW-0350">Heme biosynthesis</keyword>
<evidence type="ECO:0000256" key="2">
    <source>
        <dbReference type="ARBA" id="ARBA00022475"/>
    </source>
</evidence>
<organism evidence="10 11">
    <name type="scientific">Oceanobacillus limi</name>
    <dbReference type="NCBI Taxonomy" id="930131"/>
    <lineage>
        <taxon>Bacteria</taxon>
        <taxon>Bacillati</taxon>
        <taxon>Bacillota</taxon>
        <taxon>Bacilli</taxon>
        <taxon>Bacillales</taxon>
        <taxon>Bacillaceae</taxon>
        <taxon>Oceanobacillus</taxon>
    </lineage>
</organism>
<evidence type="ECO:0000256" key="8">
    <source>
        <dbReference type="ARBA" id="ARBA00047690"/>
    </source>
</evidence>
<feature type="transmembrane region" description="Helical" evidence="9">
    <location>
        <begin position="287"/>
        <end position="305"/>
    </location>
</feature>
<accession>A0A1I0FNJ2</accession>
<name>A0A1I0FNJ2_9BACI</name>
<dbReference type="SUPFAM" id="SSF103473">
    <property type="entry name" value="MFS general substrate transporter"/>
    <property type="match status" value="1"/>
</dbReference>
<dbReference type="HAMAP" id="MF_00154">
    <property type="entry name" value="CyoE_CtaB"/>
    <property type="match status" value="1"/>
</dbReference>
<dbReference type="Pfam" id="PF01040">
    <property type="entry name" value="UbiA"/>
    <property type="match status" value="1"/>
</dbReference>
<proteinExistence type="inferred from homology"/>
<dbReference type="GO" id="GO:0048034">
    <property type="term" value="P:heme O biosynthetic process"/>
    <property type="evidence" value="ECO:0007669"/>
    <property type="project" value="UniProtKB-UniRule"/>
</dbReference>
<comment type="miscellaneous">
    <text evidence="9">Carbon 2 of the heme B porphyrin ring is defined according to the Fischer nomenclature.</text>
</comment>
<dbReference type="PANTHER" id="PTHR43448">
    <property type="entry name" value="PROTOHEME IX FARNESYLTRANSFERASE, MITOCHONDRIAL"/>
    <property type="match status" value="1"/>
</dbReference>
<keyword evidence="7 9" id="KW-0472">Membrane</keyword>
<feature type="transmembrane region" description="Helical" evidence="9">
    <location>
        <begin position="229"/>
        <end position="248"/>
    </location>
</feature>
<feature type="transmembrane region" description="Helical" evidence="9">
    <location>
        <begin position="159"/>
        <end position="179"/>
    </location>
</feature>
<dbReference type="GO" id="GO:0008495">
    <property type="term" value="F:protoheme IX farnesyltransferase activity"/>
    <property type="evidence" value="ECO:0007669"/>
    <property type="project" value="UniProtKB-UniRule"/>
</dbReference>
<feature type="transmembrane region" description="Helical" evidence="9">
    <location>
        <begin position="254"/>
        <end position="275"/>
    </location>
</feature>
<feature type="transmembrane region" description="Helical" evidence="9">
    <location>
        <begin position="185"/>
        <end position="208"/>
    </location>
</feature>
<dbReference type="InterPro" id="IPR044878">
    <property type="entry name" value="UbiA_sf"/>
</dbReference>
<comment type="subcellular location">
    <subcellularLocation>
        <location evidence="9">Cell membrane</location>
        <topology evidence="9">Multi-pass membrane protein</topology>
    </subcellularLocation>
    <subcellularLocation>
        <location evidence="1">Membrane</location>
        <topology evidence="1">Multi-pass membrane protein</topology>
    </subcellularLocation>
</comment>
<comment type="catalytic activity">
    <reaction evidence="8 9">
        <text>heme b + (2E,6E)-farnesyl diphosphate + H2O = Fe(II)-heme o + diphosphate</text>
        <dbReference type="Rhea" id="RHEA:28070"/>
        <dbReference type="ChEBI" id="CHEBI:15377"/>
        <dbReference type="ChEBI" id="CHEBI:33019"/>
        <dbReference type="ChEBI" id="CHEBI:60344"/>
        <dbReference type="ChEBI" id="CHEBI:60530"/>
        <dbReference type="ChEBI" id="CHEBI:175763"/>
        <dbReference type="EC" id="2.5.1.141"/>
    </reaction>
</comment>
<dbReference type="RefSeq" id="WP_244513591.1">
    <property type="nucleotide sequence ID" value="NZ_FOHE01000016.1"/>
</dbReference>
<feature type="transmembrane region" description="Helical" evidence="9">
    <location>
        <begin position="134"/>
        <end position="152"/>
    </location>
</feature>
<dbReference type="Gene3D" id="1.10.357.140">
    <property type="entry name" value="UbiA prenyltransferase"/>
    <property type="match status" value="1"/>
</dbReference>
<dbReference type="GO" id="GO:0005886">
    <property type="term" value="C:plasma membrane"/>
    <property type="evidence" value="ECO:0007669"/>
    <property type="project" value="UniProtKB-SubCell"/>
</dbReference>
<evidence type="ECO:0000256" key="7">
    <source>
        <dbReference type="ARBA" id="ARBA00023136"/>
    </source>
</evidence>
<comment type="pathway">
    <text evidence="9">Porphyrin-containing compound metabolism; heme O biosynthesis; heme O from protoheme: step 1/1.</text>
</comment>
<dbReference type="NCBIfam" id="TIGR01473">
    <property type="entry name" value="cyoE_ctaB"/>
    <property type="match status" value="1"/>
</dbReference>
<evidence type="ECO:0000313" key="11">
    <source>
        <dbReference type="Proteomes" id="UP000198618"/>
    </source>
</evidence>
<dbReference type="UniPathway" id="UPA00834">
    <property type="reaction ID" value="UER00712"/>
</dbReference>
<evidence type="ECO:0000256" key="1">
    <source>
        <dbReference type="ARBA" id="ARBA00004141"/>
    </source>
</evidence>
<feature type="transmembrane region" description="Helical" evidence="9">
    <location>
        <begin position="60"/>
        <end position="86"/>
    </location>
</feature>
<dbReference type="EMBL" id="FOHE01000016">
    <property type="protein sequence ID" value="SET58866.1"/>
    <property type="molecule type" value="Genomic_DNA"/>
</dbReference>
<keyword evidence="5 9" id="KW-1133">Transmembrane helix</keyword>
<keyword evidence="4 9" id="KW-0812">Transmembrane</keyword>
<evidence type="ECO:0000256" key="4">
    <source>
        <dbReference type="ARBA" id="ARBA00022692"/>
    </source>
</evidence>
<dbReference type="InterPro" id="IPR006369">
    <property type="entry name" value="Protohaem_IX_farnesylTrfase"/>
</dbReference>
<feature type="transmembrane region" description="Helical" evidence="9">
    <location>
        <begin position="29"/>
        <end position="54"/>
    </location>
</feature>
<dbReference type="STRING" id="930131.SAMN05216389_11610"/>
<keyword evidence="2 9" id="KW-1003">Cell membrane</keyword>
<comment type="function">
    <text evidence="9">Converts heme B (protoheme IX) to heme O by substitution of the vinyl group on carbon 2 of heme B porphyrin ring with a hydroxyethyl farnesyl side group.</text>
</comment>
<dbReference type="PROSITE" id="PS00943">
    <property type="entry name" value="UBIA"/>
    <property type="match status" value="1"/>
</dbReference>
<evidence type="ECO:0000256" key="9">
    <source>
        <dbReference type="HAMAP-Rule" id="MF_00154"/>
    </source>
</evidence>
<keyword evidence="11" id="KW-1185">Reference proteome</keyword>
<evidence type="ECO:0000313" key="10">
    <source>
        <dbReference type="EMBL" id="SET58866.1"/>
    </source>
</evidence>
<sequence>MNKSTLKRTLKGKESNEKRRKNIVKDLKSLFKAGVLLANVLPVLTGFCLALYFAEEPFGAHWITFILTISGSTFVMAGALLLNNWYDADIDAVMERTKGRPTVTGSISLRVVFTLGIILSAVGVLLLLFTTIEATVYAVIGWITYVIFYTMWSKRRYTFNTIIGSVSGAVTPLIGWAVIDSAMHPVPFVLFMILFIFQMPHTYVIAIRKFEEYKAAGVKMLPVVRGLRVTKWHTFIYIFLLIPLPFFIGELGIWFMMITTIVNVGWLLLSIRGFFVSDDLRWANQMFRYSVYYLMITFLTAILVTF</sequence>
<dbReference type="InterPro" id="IPR036259">
    <property type="entry name" value="MFS_trans_sf"/>
</dbReference>
<dbReference type="CDD" id="cd13957">
    <property type="entry name" value="PT_UbiA_Cox10"/>
    <property type="match status" value="1"/>
</dbReference>
<comment type="similarity">
    <text evidence="9">Belongs to the UbiA prenyltransferase family. Protoheme IX farnesyltransferase subfamily.</text>
</comment>
<evidence type="ECO:0000256" key="5">
    <source>
        <dbReference type="ARBA" id="ARBA00022989"/>
    </source>
</evidence>
<evidence type="ECO:0000256" key="6">
    <source>
        <dbReference type="ARBA" id="ARBA00023133"/>
    </source>
</evidence>
<reference evidence="10 11" key="1">
    <citation type="submission" date="2016-10" db="EMBL/GenBank/DDBJ databases">
        <authorList>
            <person name="de Groot N.N."/>
        </authorList>
    </citation>
    <scope>NUCLEOTIDE SEQUENCE [LARGE SCALE GENOMIC DNA]</scope>
    <source>
        <strain evidence="10 11">IBRC-M 10780</strain>
    </source>
</reference>
<dbReference type="InterPro" id="IPR030470">
    <property type="entry name" value="UbiA_prenylTrfase_CS"/>
</dbReference>
<dbReference type="InterPro" id="IPR000537">
    <property type="entry name" value="UbiA_prenyltransferase"/>
</dbReference>
<dbReference type="PANTHER" id="PTHR43448:SF2">
    <property type="entry name" value="PROTOHEME IX FARNESYLTRANSFERASE, MITOCHONDRIAL"/>
    <property type="match status" value="1"/>
</dbReference>
<comment type="subunit">
    <text evidence="9">Interacts with CtaA.</text>
</comment>
<dbReference type="EC" id="2.5.1.141" evidence="9"/>
<feature type="transmembrane region" description="Helical" evidence="9">
    <location>
        <begin position="107"/>
        <end position="128"/>
    </location>
</feature>
<dbReference type="AlphaFoldDB" id="A0A1I0FNJ2"/>